<dbReference type="InterPro" id="IPR017703">
    <property type="entry name" value="YgfZ/GCV_T_CS"/>
</dbReference>
<keyword evidence="5" id="KW-1185">Reference proteome</keyword>
<dbReference type="Proteomes" id="UP000321570">
    <property type="component" value="Unassembled WGS sequence"/>
</dbReference>
<evidence type="ECO:0000256" key="2">
    <source>
        <dbReference type="ARBA" id="ARBA00022946"/>
    </source>
</evidence>
<gene>
    <name evidence="4" type="ORF">WMSIL1_LOCUS13348</name>
</gene>
<dbReference type="PANTHER" id="PTHR22602">
    <property type="entry name" value="TRANSFERASE CAF17, MITOCHONDRIAL-RELATED"/>
    <property type="match status" value="1"/>
</dbReference>
<dbReference type="SUPFAM" id="SSF103025">
    <property type="entry name" value="Folate-binding domain"/>
    <property type="match status" value="1"/>
</dbReference>
<keyword evidence="3" id="KW-0496">Mitochondrion</keyword>
<dbReference type="GO" id="GO:0016226">
    <property type="term" value="P:iron-sulfur cluster assembly"/>
    <property type="evidence" value="ECO:0007669"/>
    <property type="project" value="TreeGrafter"/>
</dbReference>
<evidence type="ECO:0000313" key="4">
    <source>
        <dbReference type="EMBL" id="VUZ55515.1"/>
    </source>
</evidence>
<dbReference type="NCBIfam" id="TIGR03317">
    <property type="entry name" value="ygfZ_signature"/>
    <property type="match status" value="1"/>
</dbReference>
<evidence type="ECO:0008006" key="6">
    <source>
        <dbReference type="Google" id="ProtNLM"/>
    </source>
</evidence>
<dbReference type="GO" id="GO:0005759">
    <property type="term" value="C:mitochondrial matrix"/>
    <property type="evidence" value="ECO:0007669"/>
    <property type="project" value="TreeGrafter"/>
</dbReference>
<name>A0A564Z7P5_HYMDI</name>
<protein>
    <recommendedName>
        <fullName evidence="6">Aminomethyltransferase folate-binding domain-containing protein</fullName>
    </recommendedName>
</protein>
<keyword evidence="2" id="KW-0809">Transit peptide</keyword>
<dbReference type="InterPro" id="IPR045179">
    <property type="entry name" value="YgfZ/GcvT"/>
</dbReference>
<dbReference type="Gene3D" id="3.30.1360.120">
    <property type="entry name" value="Probable tRNA modification gtpase trme, domain 1"/>
    <property type="match status" value="1"/>
</dbReference>
<evidence type="ECO:0000256" key="1">
    <source>
        <dbReference type="ARBA" id="ARBA00004173"/>
    </source>
</evidence>
<accession>A0A564Z7P5</accession>
<evidence type="ECO:0000313" key="5">
    <source>
        <dbReference type="Proteomes" id="UP000321570"/>
    </source>
</evidence>
<organism evidence="4 5">
    <name type="scientific">Hymenolepis diminuta</name>
    <name type="common">Rat tapeworm</name>
    <dbReference type="NCBI Taxonomy" id="6216"/>
    <lineage>
        <taxon>Eukaryota</taxon>
        <taxon>Metazoa</taxon>
        <taxon>Spiralia</taxon>
        <taxon>Lophotrochozoa</taxon>
        <taxon>Platyhelminthes</taxon>
        <taxon>Cestoda</taxon>
        <taxon>Eucestoda</taxon>
        <taxon>Cyclophyllidea</taxon>
        <taxon>Hymenolepididae</taxon>
        <taxon>Hymenolepis</taxon>
    </lineage>
</organism>
<dbReference type="InterPro" id="IPR027266">
    <property type="entry name" value="TrmE/GcvT-like"/>
</dbReference>
<comment type="subcellular location">
    <subcellularLocation>
        <location evidence="1">Mitochondrion</location>
    </subcellularLocation>
</comment>
<dbReference type="PANTHER" id="PTHR22602:SF0">
    <property type="entry name" value="TRANSFERASE CAF17, MITOCHONDRIAL-RELATED"/>
    <property type="match status" value="1"/>
</dbReference>
<reference evidence="4 5" key="1">
    <citation type="submission" date="2019-07" db="EMBL/GenBank/DDBJ databases">
        <authorList>
            <person name="Jastrzebski P J."/>
            <person name="Paukszto L."/>
            <person name="Jastrzebski P J."/>
        </authorList>
    </citation>
    <scope>NUCLEOTIDE SEQUENCE [LARGE SCALE GENOMIC DNA]</scope>
    <source>
        <strain evidence="4 5">WMS-il1</strain>
    </source>
</reference>
<dbReference type="EMBL" id="CABIJS010000694">
    <property type="protein sequence ID" value="VUZ55515.1"/>
    <property type="molecule type" value="Genomic_DNA"/>
</dbReference>
<sequence>MLIGCLRRPFLRTGSNLSAIFLLRNISSFFPLKNRELISIRGGATLDFLQGLMTNDARCLESKPSLVFSLFLNVKGRIICDSLIYHVNHKNSEEPHFMIECDSRCKPNLLKLLHFYNIRKKVSISEEPSIQALSSFKPSEEELNFPYALFVKMDPRPVRGWSWRMLAPLDAVPKPDDSSINNEAHYKRVRYCLGLPEGAAEFKANDGLPLEANADICFGISFNKGCYVGQELTARSRFVGVIRKRIAPVVFKLPVDPSSIPIESPIYRISSSNNTLIGNRPVGWVRGIEDPLVDSSKQQVGLALLRMAECAEAISKGDHLWVDASGAAAPVSAGSIIGSSRNRIVYPFAPFWWEDNIAVGIPRMANPLSEAIPSSPC</sequence>
<dbReference type="Gene3D" id="2.40.30.160">
    <property type="match status" value="1"/>
</dbReference>
<dbReference type="AlphaFoldDB" id="A0A564Z7P5"/>
<proteinExistence type="predicted"/>
<evidence type="ECO:0000256" key="3">
    <source>
        <dbReference type="ARBA" id="ARBA00023128"/>
    </source>
</evidence>